<evidence type="ECO:0000259" key="8">
    <source>
        <dbReference type="Pfam" id="PF20684"/>
    </source>
</evidence>
<dbReference type="PANTHER" id="PTHR33048:SF47">
    <property type="entry name" value="INTEGRAL MEMBRANE PROTEIN-RELATED"/>
    <property type="match status" value="1"/>
</dbReference>
<feature type="region of interest" description="Disordered" evidence="6">
    <location>
        <begin position="300"/>
        <end position="362"/>
    </location>
</feature>
<reference evidence="9" key="2">
    <citation type="submission" date="2023-05" db="EMBL/GenBank/DDBJ databases">
        <authorList>
            <consortium name="Lawrence Berkeley National Laboratory"/>
            <person name="Steindorff A."/>
            <person name="Hensen N."/>
            <person name="Bonometti L."/>
            <person name="Westerberg I."/>
            <person name="Brannstrom I.O."/>
            <person name="Guillou S."/>
            <person name="Cros-Aarteil S."/>
            <person name="Calhoun S."/>
            <person name="Haridas S."/>
            <person name="Kuo A."/>
            <person name="Mondo S."/>
            <person name="Pangilinan J."/>
            <person name="Riley R."/>
            <person name="Labutti K."/>
            <person name="Andreopoulos B."/>
            <person name="Lipzen A."/>
            <person name="Chen C."/>
            <person name="Yanf M."/>
            <person name="Daum C."/>
            <person name="Ng V."/>
            <person name="Clum A."/>
            <person name="Ohm R."/>
            <person name="Martin F."/>
            <person name="Silar P."/>
            <person name="Natvig D."/>
            <person name="Lalanne C."/>
            <person name="Gautier V."/>
            <person name="Ament-Velasquez S.L."/>
            <person name="Kruys A."/>
            <person name="Hutchinson M.I."/>
            <person name="Powell A.J."/>
            <person name="Barry K."/>
            <person name="Miller A.N."/>
            <person name="Grigoriev I.V."/>
            <person name="Debuchy R."/>
            <person name="Gladieux P."/>
            <person name="Thoren M.H."/>
            <person name="Johannesson H."/>
        </authorList>
    </citation>
    <scope>NUCLEOTIDE SEQUENCE</scope>
    <source>
        <strain evidence="9">CBS 990.96</strain>
    </source>
</reference>
<accession>A0AAN7H0U4</accession>
<feature type="transmembrane region" description="Helical" evidence="7">
    <location>
        <begin position="107"/>
        <end position="130"/>
    </location>
</feature>
<feature type="transmembrane region" description="Helical" evidence="7">
    <location>
        <begin position="188"/>
        <end position="211"/>
    </location>
</feature>
<gene>
    <name evidence="9" type="ORF">QBC38DRAFT_148763</name>
</gene>
<feature type="transmembrane region" description="Helical" evidence="7">
    <location>
        <begin position="223"/>
        <end position="245"/>
    </location>
</feature>
<feature type="domain" description="Rhodopsin" evidence="8">
    <location>
        <begin position="36"/>
        <end position="284"/>
    </location>
</feature>
<evidence type="ECO:0000256" key="1">
    <source>
        <dbReference type="ARBA" id="ARBA00004141"/>
    </source>
</evidence>
<keyword evidence="2 7" id="KW-0812">Transmembrane</keyword>
<evidence type="ECO:0000256" key="7">
    <source>
        <dbReference type="SAM" id="Phobius"/>
    </source>
</evidence>
<keyword evidence="4 7" id="KW-0472">Membrane</keyword>
<dbReference type="InterPro" id="IPR049326">
    <property type="entry name" value="Rhodopsin_dom_fungi"/>
</dbReference>
<reference evidence="9" key="1">
    <citation type="journal article" date="2023" name="Mol. Phylogenet. Evol.">
        <title>Genome-scale phylogeny and comparative genomics of the fungal order Sordariales.</title>
        <authorList>
            <person name="Hensen N."/>
            <person name="Bonometti L."/>
            <person name="Westerberg I."/>
            <person name="Brannstrom I.O."/>
            <person name="Guillou S."/>
            <person name="Cros-Aarteil S."/>
            <person name="Calhoun S."/>
            <person name="Haridas S."/>
            <person name="Kuo A."/>
            <person name="Mondo S."/>
            <person name="Pangilinan J."/>
            <person name="Riley R."/>
            <person name="LaButti K."/>
            <person name="Andreopoulos B."/>
            <person name="Lipzen A."/>
            <person name="Chen C."/>
            <person name="Yan M."/>
            <person name="Daum C."/>
            <person name="Ng V."/>
            <person name="Clum A."/>
            <person name="Steindorff A."/>
            <person name="Ohm R.A."/>
            <person name="Martin F."/>
            <person name="Silar P."/>
            <person name="Natvig D.O."/>
            <person name="Lalanne C."/>
            <person name="Gautier V."/>
            <person name="Ament-Velasquez S.L."/>
            <person name="Kruys A."/>
            <person name="Hutchinson M.I."/>
            <person name="Powell A.J."/>
            <person name="Barry K."/>
            <person name="Miller A.N."/>
            <person name="Grigoriev I.V."/>
            <person name="Debuchy R."/>
            <person name="Gladieux P."/>
            <person name="Hiltunen Thoren M."/>
            <person name="Johannesson H."/>
        </authorList>
    </citation>
    <scope>NUCLEOTIDE SEQUENCE</scope>
    <source>
        <strain evidence="9">CBS 990.96</strain>
    </source>
</reference>
<feature type="transmembrane region" description="Helical" evidence="7">
    <location>
        <begin position="52"/>
        <end position="76"/>
    </location>
</feature>
<dbReference type="GO" id="GO:0016020">
    <property type="term" value="C:membrane"/>
    <property type="evidence" value="ECO:0007669"/>
    <property type="project" value="UniProtKB-SubCell"/>
</dbReference>
<evidence type="ECO:0000313" key="10">
    <source>
        <dbReference type="Proteomes" id="UP001301958"/>
    </source>
</evidence>
<dbReference type="PANTHER" id="PTHR33048">
    <property type="entry name" value="PTH11-LIKE INTEGRAL MEMBRANE PROTEIN (AFU_ORTHOLOGUE AFUA_5G11245)"/>
    <property type="match status" value="1"/>
</dbReference>
<feature type="transmembrane region" description="Helical" evidence="7">
    <location>
        <begin position="20"/>
        <end position="40"/>
    </location>
</feature>
<protein>
    <recommendedName>
        <fullName evidence="8">Rhodopsin domain-containing protein</fullName>
    </recommendedName>
</protein>
<evidence type="ECO:0000256" key="4">
    <source>
        <dbReference type="ARBA" id="ARBA00023136"/>
    </source>
</evidence>
<evidence type="ECO:0000256" key="2">
    <source>
        <dbReference type="ARBA" id="ARBA00022692"/>
    </source>
</evidence>
<comment type="caution">
    <text evidence="9">The sequence shown here is derived from an EMBL/GenBank/DDBJ whole genome shotgun (WGS) entry which is preliminary data.</text>
</comment>
<proteinExistence type="inferred from homology"/>
<dbReference type="AlphaFoldDB" id="A0AAN7H0U4"/>
<dbReference type="Pfam" id="PF20684">
    <property type="entry name" value="Fung_rhodopsin"/>
    <property type="match status" value="1"/>
</dbReference>
<evidence type="ECO:0000313" key="9">
    <source>
        <dbReference type="EMBL" id="KAK4228693.1"/>
    </source>
</evidence>
<feature type="transmembrane region" description="Helical" evidence="7">
    <location>
        <begin position="265"/>
        <end position="286"/>
    </location>
</feature>
<feature type="compositionally biased region" description="Polar residues" evidence="6">
    <location>
        <begin position="300"/>
        <end position="313"/>
    </location>
</feature>
<name>A0AAN7H0U4_9PEZI</name>
<sequence length="362" mass="40076">MSDPAALVPTGETGDANGILVVSGLCALLSIIFIIIRFYIRVAFRQGVKCDDWMLLLSTLLFLLLGSILVWCYSIADGLVTNLDRPMENDSDGDGTGDSEVELYLKLLLALAIIYFTLATTTKLGILIMYNRIFEKDQIFRYQLWAVTGLVIAFWVATTVANLTSCVPLHYNWINTLQDPRYCFNQNVFWAAAGSAELALDALVLALPIGALSRVRLTFHQKLSAGGIFFLGGFIIITGIVRVVVGYDPYGRVPKHYDIVVWTSLHSGVSLVCATLPVMGPLMRIIRHSKPVKKLFQLASRSNTSRTNTANSRSRPRARVTSSPDRSDLREETTANEDYPEPRRLNQNSTLSPVDGENDPVV</sequence>
<evidence type="ECO:0000256" key="5">
    <source>
        <dbReference type="ARBA" id="ARBA00038359"/>
    </source>
</evidence>
<feature type="transmembrane region" description="Helical" evidence="7">
    <location>
        <begin position="142"/>
        <end position="163"/>
    </location>
</feature>
<evidence type="ECO:0000256" key="3">
    <source>
        <dbReference type="ARBA" id="ARBA00022989"/>
    </source>
</evidence>
<dbReference type="InterPro" id="IPR052337">
    <property type="entry name" value="SAT4-like"/>
</dbReference>
<evidence type="ECO:0000256" key="6">
    <source>
        <dbReference type="SAM" id="MobiDB-lite"/>
    </source>
</evidence>
<comment type="subcellular location">
    <subcellularLocation>
        <location evidence="1">Membrane</location>
        <topology evidence="1">Multi-pass membrane protein</topology>
    </subcellularLocation>
</comment>
<keyword evidence="3 7" id="KW-1133">Transmembrane helix</keyword>
<keyword evidence="10" id="KW-1185">Reference proteome</keyword>
<organism evidence="9 10">
    <name type="scientific">Podospora fimiseda</name>
    <dbReference type="NCBI Taxonomy" id="252190"/>
    <lineage>
        <taxon>Eukaryota</taxon>
        <taxon>Fungi</taxon>
        <taxon>Dikarya</taxon>
        <taxon>Ascomycota</taxon>
        <taxon>Pezizomycotina</taxon>
        <taxon>Sordariomycetes</taxon>
        <taxon>Sordariomycetidae</taxon>
        <taxon>Sordariales</taxon>
        <taxon>Podosporaceae</taxon>
        <taxon>Podospora</taxon>
    </lineage>
</organism>
<comment type="similarity">
    <text evidence="5">Belongs to the SAT4 family.</text>
</comment>
<dbReference type="Proteomes" id="UP001301958">
    <property type="component" value="Unassembled WGS sequence"/>
</dbReference>
<dbReference type="EMBL" id="MU865316">
    <property type="protein sequence ID" value="KAK4228693.1"/>
    <property type="molecule type" value="Genomic_DNA"/>
</dbReference>